<sequence length="366" mass="41654">MLTFATASASSAGSAKRLQCVCAAERGWVSSGDRVHRRLSALVVASMVVWGASIFCPSPVFSQESDADPSTQVQTEFAPGVVTVIPPAPDPKETFDGPLTLQSLADSHPEISWQTDDHPDGEPHFDPRSRTLAEMAKQVILRREIYCFEFSFKPLRQMYLDVPRPDGRMQRKLVHYMVYRVRYRGGDLRPAFDDPKNPIYQRIESVSYSSRRFFPMLVLKDHESDRKYVDQILPIAKERIAVREQITAPLHNSVDISTVKIPRTTDENAPGVWGVATWVDVEPGLDFFSIDVFGLTNAFQQDGEGDEAPYRRKALTLNFYRPGDAMDQTEDRVRFGVPAYSDPEEQKYTLDQYGLEQRLDYKWSFR</sequence>
<name>A0ABS8NCQ4_9BACT</name>
<proteinExistence type="predicted"/>
<comment type="caution">
    <text evidence="1">The sequence shown here is derived from an EMBL/GenBank/DDBJ whole genome shotgun (WGS) entry which is preliminary data.</text>
</comment>
<dbReference type="Proteomes" id="UP001430306">
    <property type="component" value="Unassembled WGS sequence"/>
</dbReference>
<keyword evidence="2" id="KW-1185">Reference proteome</keyword>
<gene>
    <name evidence="1" type="ORF">LOC71_03515</name>
</gene>
<evidence type="ECO:0000313" key="1">
    <source>
        <dbReference type="EMBL" id="MCC9641329.1"/>
    </source>
</evidence>
<dbReference type="EMBL" id="JAJKFW010000006">
    <property type="protein sequence ID" value="MCC9641329.1"/>
    <property type="molecule type" value="Genomic_DNA"/>
</dbReference>
<reference evidence="1" key="1">
    <citation type="submission" date="2021-11" db="EMBL/GenBank/DDBJ databases">
        <title>Genome sequence.</title>
        <authorList>
            <person name="Sun Q."/>
        </authorList>
    </citation>
    <scope>NUCLEOTIDE SEQUENCE</scope>
    <source>
        <strain evidence="1">JC740</strain>
    </source>
</reference>
<organism evidence="1 2">
    <name type="scientific">Rhodopirellula halodulae</name>
    <dbReference type="NCBI Taxonomy" id="2894198"/>
    <lineage>
        <taxon>Bacteria</taxon>
        <taxon>Pseudomonadati</taxon>
        <taxon>Planctomycetota</taxon>
        <taxon>Planctomycetia</taxon>
        <taxon>Pirellulales</taxon>
        <taxon>Pirellulaceae</taxon>
        <taxon>Rhodopirellula</taxon>
    </lineage>
</organism>
<evidence type="ECO:0008006" key="3">
    <source>
        <dbReference type="Google" id="ProtNLM"/>
    </source>
</evidence>
<accession>A0ABS8NCQ4</accession>
<protein>
    <recommendedName>
        <fullName evidence="3">Secreted protein</fullName>
    </recommendedName>
</protein>
<evidence type="ECO:0000313" key="2">
    <source>
        <dbReference type="Proteomes" id="UP001430306"/>
    </source>
</evidence>